<dbReference type="RefSeq" id="WP_190474784.1">
    <property type="nucleotide sequence ID" value="NZ_JACJSG010000024.1"/>
</dbReference>
<evidence type="ECO:0000313" key="2">
    <source>
        <dbReference type="Proteomes" id="UP000661112"/>
    </source>
</evidence>
<gene>
    <name evidence="1" type="ORF">H6G83_18045</name>
</gene>
<keyword evidence="2" id="KW-1185">Reference proteome</keyword>
<reference evidence="1 2" key="1">
    <citation type="journal article" date="2020" name="ISME J.">
        <title>Comparative genomics reveals insights into cyanobacterial evolution and habitat adaptation.</title>
        <authorList>
            <person name="Chen M.Y."/>
            <person name="Teng W.K."/>
            <person name="Zhao L."/>
            <person name="Hu C.X."/>
            <person name="Zhou Y.K."/>
            <person name="Han B.P."/>
            <person name="Song L.R."/>
            <person name="Shu W.S."/>
        </authorList>
    </citation>
    <scope>NUCLEOTIDE SEQUENCE [LARGE SCALE GENOMIC DNA]</scope>
    <source>
        <strain evidence="1 2">FACHB-119</strain>
    </source>
</reference>
<accession>A0ABR8D889</accession>
<organism evidence="1 2">
    <name type="scientific">Anabaena azotica FACHB-119</name>
    <dbReference type="NCBI Taxonomy" id="947527"/>
    <lineage>
        <taxon>Bacteria</taxon>
        <taxon>Bacillati</taxon>
        <taxon>Cyanobacteriota</taxon>
        <taxon>Cyanophyceae</taxon>
        <taxon>Nostocales</taxon>
        <taxon>Nostocaceae</taxon>
        <taxon>Anabaena</taxon>
        <taxon>Anabaena azotica</taxon>
    </lineage>
</organism>
<evidence type="ECO:0000313" key="1">
    <source>
        <dbReference type="EMBL" id="MBD2502490.1"/>
    </source>
</evidence>
<proteinExistence type="predicted"/>
<protein>
    <submittedName>
        <fullName evidence="1">Uncharacterized protein</fullName>
    </submittedName>
</protein>
<dbReference type="EMBL" id="JACJSG010000024">
    <property type="protein sequence ID" value="MBD2502490.1"/>
    <property type="molecule type" value="Genomic_DNA"/>
</dbReference>
<comment type="caution">
    <text evidence="1">The sequence shown here is derived from an EMBL/GenBank/DDBJ whole genome shotgun (WGS) entry which is preliminary data.</text>
</comment>
<sequence length="46" mass="4871">MSVIMRLCYLTAQSSIVNTYAVVDVAGDRGQGTGGAKSSLRLTHKN</sequence>
<name>A0ABR8D889_9NOST</name>
<dbReference type="Proteomes" id="UP000661112">
    <property type="component" value="Unassembled WGS sequence"/>
</dbReference>